<accession>A0A137P3U8</accession>
<dbReference type="AlphaFoldDB" id="A0A137P3U8"/>
<name>A0A137P3U8_CONC2</name>
<organism evidence="3 4">
    <name type="scientific">Conidiobolus coronatus (strain ATCC 28846 / CBS 209.66 / NRRL 28638)</name>
    <name type="common">Delacroixia coronata</name>
    <dbReference type="NCBI Taxonomy" id="796925"/>
    <lineage>
        <taxon>Eukaryota</taxon>
        <taxon>Fungi</taxon>
        <taxon>Fungi incertae sedis</taxon>
        <taxon>Zoopagomycota</taxon>
        <taxon>Entomophthoromycotina</taxon>
        <taxon>Entomophthoromycetes</taxon>
        <taxon>Entomophthorales</taxon>
        <taxon>Ancylistaceae</taxon>
        <taxon>Conidiobolus</taxon>
    </lineage>
</organism>
<sequence>MVSFTSVSSIAVALLTASSAVNAQYAPQMQQFPQMQMQFQQPSNFDQYGLPSAYAGQTQQYPTPQQQQTQQKPQQQPEQSQQQQSAVPPSEALNDLSQTFYNWAKATDIVNKNYQTVATDAMNDFKNAQGSIKDKLSAINKKYQLQELAGALAPVATKLASEYQTNPAVQQAAADYLPKIKEMASSAIAGSGGAGGIANLLGPLKDILG</sequence>
<feature type="region of interest" description="Disordered" evidence="1">
    <location>
        <begin position="48"/>
        <end position="90"/>
    </location>
</feature>
<evidence type="ECO:0000256" key="2">
    <source>
        <dbReference type="SAM" id="SignalP"/>
    </source>
</evidence>
<proteinExistence type="predicted"/>
<protein>
    <recommendedName>
        <fullName evidence="5">SXP/RAL-2 family protein Ani s 5-like cation-binding domain-containing protein</fullName>
    </recommendedName>
</protein>
<evidence type="ECO:0000313" key="4">
    <source>
        <dbReference type="Proteomes" id="UP000070444"/>
    </source>
</evidence>
<evidence type="ECO:0000313" key="3">
    <source>
        <dbReference type="EMBL" id="KXN69687.1"/>
    </source>
</evidence>
<evidence type="ECO:0000256" key="1">
    <source>
        <dbReference type="SAM" id="MobiDB-lite"/>
    </source>
</evidence>
<evidence type="ECO:0008006" key="5">
    <source>
        <dbReference type="Google" id="ProtNLM"/>
    </source>
</evidence>
<dbReference type="Proteomes" id="UP000070444">
    <property type="component" value="Unassembled WGS sequence"/>
</dbReference>
<keyword evidence="4" id="KW-1185">Reference proteome</keyword>
<feature type="chain" id="PRO_5007294475" description="SXP/RAL-2 family protein Ani s 5-like cation-binding domain-containing protein" evidence="2">
    <location>
        <begin position="24"/>
        <end position="209"/>
    </location>
</feature>
<dbReference type="EMBL" id="KQ964526">
    <property type="protein sequence ID" value="KXN69687.1"/>
    <property type="molecule type" value="Genomic_DNA"/>
</dbReference>
<feature type="compositionally biased region" description="Low complexity" evidence="1">
    <location>
        <begin position="57"/>
        <end position="84"/>
    </location>
</feature>
<reference evidence="3 4" key="1">
    <citation type="journal article" date="2015" name="Genome Biol. Evol.">
        <title>Phylogenomic analyses indicate that early fungi evolved digesting cell walls of algal ancestors of land plants.</title>
        <authorList>
            <person name="Chang Y."/>
            <person name="Wang S."/>
            <person name="Sekimoto S."/>
            <person name="Aerts A.L."/>
            <person name="Choi C."/>
            <person name="Clum A."/>
            <person name="LaButti K.M."/>
            <person name="Lindquist E.A."/>
            <person name="Yee Ngan C."/>
            <person name="Ohm R.A."/>
            <person name="Salamov A.A."/>
            <person name="Grigoriev I.V."/>
            <person name="Spatafora J.W."/>
            <person name="Berbee M.L."/>
        </authorList>
    </citation>
    <scope>NUCLEOTIDE SEQUENCE [LARGE SCALE GENOMIC DNA]</scope>
    <source>
        <strain evidence="3 4">NRRL 28638</strain>
    </source>
</reference>
<keyword evidence="2" id="KW-0732">Signal</keyword>
<gene>
    <name evidence="3" type="ORF">CONCODRAFT_71270</name>
</gene>
<feature type="signal peptide" evidence="2">
    <location>
        <begin position="1"/>
        <end position="23"/>
    </location>
</feature>